<feature type="region of interest" description="Disordered" evidence="1">
    <location>
        <begin position="36"/>
        <end position="65"/>
    </location>
</feature>
<dbReference type="RefSeq" id="XP_044725383.1">
    <property type="nucleotide sequence ID" value="XM_044858983.1"/>
</dbReference>
<evidence type="ECO:0000313" key="2">
    <source>
        <dbReference type="EMBL" id="KAH0967870.1"/>
    </source>
</evidence>
<dbReference type="AlphaFoldDB" id="A0A9P8N6S9"/>
<keyword evidence="3" id="KW-1185">Reference proteome</keyword>
<feature type="region of interest" description="Disordered" evidence="1">
    <location>
        <begin position="342"/>
        <end position="478"/>
    </location>
</feature>
<name>A0A9P8N6S9_9HYPO</name>
<feature type="compositionally biased region" description="Low complexity" evidence="1">
    <location>
        <begin position="344"/>
        <end position="357"/>
    </location>
</feature>
<dbReference type="OrthoDB" id="4869601at2759"/>
<dbReference type="EMBL" id="JAIZPD010000001">
    <property type="protein sequence ID" value="KAH0967870.1"/>
    <property type="molecule type" value="Genomic_DNA"/>
</dbReference>
<feature type="compositionally biased region" description="Polar residues" evidence="1">
    <location>
        <begin position="362"/>
        <end position="373"/>
    </location>
</feature>
<dbReference type="GeneID" id="68349641"/>
<evidence type="ECO:0000313" key="3">
    <source>
        <dbReference type="Proteomes" id="UP000824596"/>
    </source>
</evidence>
<feature type="compositionally biased region" description="Basic residues" evidence="1">
    <location>
        <begin position="419"/>
        <end position="432"/>
    </location>
</feature>
<accession>A0A9P8N6S9</accession>
<evidence type="ECO:0000256" key="1">
    <source>
        <dbReference type="SAM" id="MobiDB-lite"/>
    </source>
</evidence>
<sequence>MPPFFDGAQIRDALRYQAIPAIEALAANEDLHRRSLRRFERDDPPPYASSTDSSEPDDTPLLSSDEIDAILDPPITDQERDWMAQFMADILHPGKVYYKECQIEAKRLDYYRSRNVIFSGKKGRERFGVIVRRNVRHRWEKLGIWNPAWGFPGRSLEPKDLISTWNWWWRQSGPWKKSDGEELVDRALRQRQNLRRGESVPVPPRSHLEHGMDASQADSFIVTRPWFVFQLELNEESLKCRRRLPTAQRHQVDEMSIQRVNGWWRDRGDWRNEFDSTQRLTSWKWRHESPSPEPEDITAFEPTNNTEDNPLDTMDLTPSETDALETIELPRSEQPKKFWAIFSGDFPPFFPGQQQPDPAEDQTPSPRSQSALPASSPPGWALFRPTTPLPQEHVEGPPEFQETSSQPQQNTSASPPPQKPRRRGRGRPRRGAGRAQDPQSPSLPPRRHKARRPTASCAGYSTYQAKAHPCASSGPYGA</sequence>
<reference evidence="2" key="1">
    <citation type="submission" date="2021-09" db="EMBL/GenBank/DDBJ databases">
        <title>A high-quality genome of the endoparasitic fungus Hirsutella rhossiliensis with a comparison of Hirsutella genomes reveals transposable elements contributing to genome size variation.</title>
        <authorList>
            <person name="Lin R."/>
            <person name="Jiao Y."/>
            <person name="Sun X."/>
            <person name="Ling J."/>
            <person name="Xie B."/>
            <person name="Cheng X."/>
        </authorList>
    </citation>
    <scope>NUCLEOTIDE SEQUENCE</scope>
    <source>
        <strain evidence="2">HR02</strain>
    </source>
</reference>
<feature type="compositionally biased region" description="Polar residues" evidence="1">
    <location>
        <begin position="401"/>
        <end position="413"/>
    </location>
</feature>
<dbReference type="Proteomes" id="UP000824596">
    <property type="component" value="Unassembled WGS sequence"/>
</dbReference>
<feature type="region of interest" description="Disordered" evidence="1">
    <location>
        <begin position="285"/>
        <end position="311"/>
    </location>
</feature>
<gene>
    <name evidence="2" type="ORF">HRG_00512</name>
</gene>
<organism evidence="2 3">
    <name type="scientific">Hirsutella rhossiliensis</name>
    <dbReference type="NCBI Taxonomy" id="111463"/>
    <lineage>
        <taxon>Eukaryota</taxon>
        <taxon>Fungi</taxon>
        <taxon>Dikarya</taxon>
        <taxon>Ascomycota</taxon>
        <taxon>Pezizomycotina</taxon>
        <taxon>Sordariomycetes</taxon>
        <taxon>Hypocreomycetidae</taxon>
        <taxon>Hypocreales</taxon>
        <taxon>Ophiocordycipitaceae</taxon>
        <taxon>Hirsutella</taxon>
    </lineage>
</organism>
<comment type="caution">
    <text evidence="2">The sequence shown here is derived from an EMBL/GenBank/DDBJ whole genome shotgun (WGS) entry which is preliminary data.</text>
</comment>
<proteinExistence type="predicted"/>
<protein>
    <submittedName>
        <fullName evidence="2">Uncharacterized protein</fullName>
    </submittedName>
</protein>